<feature type="domain" description="PepSY" evidence="2">
    <location>
        <begin position="57"/>
        <end position="113"/>
    </location>
</feature>
<evidence type="ECO:0000313" key="3">
    <source>
        <dbReference type="EMBL" id="SUA44090.1"/>
    </source>
</evidence>
<dbReference type="Gene3D" id="3.10.450.40">
    <property type="match status" value="2"/>
</dbReference>
<keyword evidence="1" id="KW-0732">Signal</keyword>
<reference evidence="3 4" key="1">
    <citation type="submission" date="2018-06" db="EMBL/GenBank/DDBJ databases">
        <authorList>
            <consortium name="Pathogen Informatics"/>
            <person name="Doyle S."/>
        </authorList>
    </citation>
    <scope>NUCLEOTIDE SEQUENCE [LARGE SCALE GENOMIC DNA]</scope>
    <source>
        <strain evidence="3 4">NCTC12229</strain>
    </source>
</reference>
<gene>
    <name evidence="3" type="ORF">NCTC12229_01574</name>
</gene>
<dbReference type="AlphaFoldDB" id="A0A378WRW0"/>
<dbReference type="Pfam" id="PF03413">
    <property type="entry name" value="PepSY"/>
    <property type="match status" value="2"/>
</dbReference>
<protein>
    <submittedName>
        <fullName evidence="3">Uncharacterized iron-regulated membrane protein</fullName>
    </submittedName>
</protein>
<evidence type="ECO:0000313" key="4">
    <source>
        <dbReference type="Proteomes" id="UP000254055"/>
    </source>
</evidence>
<dbReference type="InterPro" id="IPR025711">
    <property type="entry name" value="PepSY"/>
</dbReference>
<feature type="signal peptide" evidence="1">
    <location>
        <begin position="1"/>
        <end position="19"/>
    </location>
</feature>
<accession>A0A378WRW0</accession>
<feature type="chain" id="PRO_5017003411" evidence="1">
    <location>
        <begin position="20"/>
        <end position="190"/>
    </location>
</feature>
<dbReference type="EMBL" id="UGRS01000002">
    <property type="protein sequence ID" value="SUA44090.1"/>
    <property type="molecule type" value="Genomic_DNA"/>
</dbReference>
<dbReference type="Proteomes" id="UP000254055">
    <property type="component" value="Unassembled WGS sequence"/>
</dbReference>
<proteinExistence type="predicted"/>
<sequence>MKKSFYTLAAISSAVMALSACGTSSNNHKHGGMVDAPAPTAPAVHAHHNRTPTQVSVSPQQAIAIAQKQAGGQATEVHLKGKYGTPVYEVEVRNGQNEHTVYVDAASGKVMGSKLETEWKSMRQTAVSLERAMEIAQSKVSGRVLEAERDSKRGQIVYKVEILSADNIPYKVIIDADNGNVLASYVDYDD</sequence>
<organism evidence="3 4">
    <name type="scientific">Neisseria zoodegmatis</name>
    <dbReference type="NCBI Taxonomy" id="326523"/>
    <lineage>
        <taxon>Bacteria</taxon>
        <taxon>Pseudomonadati</taxon>
        <taxon>Pseudomonadota</taxon>
        <taxon>Betaproteobacteria</taxon>
        <taxon>Neisseriales</taxon>
        <taxon>Neisseriaceae</taxon>
        <taxon>Neisseria</taxon>
    </lineage>
</organism>
<dbReference type="PROSITE" id="PS51257">
    <property type="entry name" value="PROKAR_LIPOPROTEIN"/>
    <property type="match status" value="1"/>
</dbReference>
<evidence type="ECO:0000256" key="1">
    <source>
        <dbReference type="SAM" id="SignalP"/>
    </source>
</evidence>
<dbReference type="OrthoDB" id="8607290at2"/>
<feature type="domain" description="PepSY" evidence="2">
    <location>
        <begin position="127"/>
        <end position="184"/>
    </location>
</feature>
<dbReference type="RefSeq" id="WP_115134222.1">
    <property type="nucleotide sequence ID" value="NZ_UGRS01000002.1"/>
</dbReference>
<evidence type="ECO:0000259" key="2">
    <source>
        <dbReference type="Pfam" id="PF03413"/>
    </source>
</evidence>
<name>A0A378WRW0_9NEIS</name>